<name>A0A6N4V3X5_9MYCO</name>
<evidence type="ECO:0000256" key="1">
    <source>
        <dbReference type="SAM" id="MobiDB-lite"/>
    </source>
</evidence>
<sequence length="156" mass="16077">MQNASRRSGIAGLAGFSLLAASAAAGLSGCSMTDDMVMGLGSQTEAAQSESPAAVPGPGDLGADDHTLVVTPAQRHYLDALHGAGVQPSSDLAALRIGSYVCQARFAKHTDQQVWDFVLPLVRNEVGSSATAMTPSAGEVNTLTDDYIRIATEQLC</sequence>
<feature type="chain" id="PRO_5026743900" description="DUF732 domain-containing protein" evidence="2">
    <location>
        <begin position="24"/>
        <end position="156"/>
    </location>
</feature>
<dbReference type="RefSeq" id="WP_152519153.1">
    <property type="nucleotide sequence ID" value="NZ_AP022570.1"/>
</dbReference>
<dbReference type="AlphaFoldDB" id="A0A6N4V3X5"/>
<keyword evidence="2" id="KW-0732">Signal</keyword>
<feature type="region of interest" description="Disordered" evidence="1">
    <location>
        <begin position="43"/>
        <end position="64"/>
    </location>
</feature>
<dbReference type="EMBL" id="AP022570">
    <property type="protein sequence ID" value="BBX49231.1"/>
    <property type="molecule type" value="Genomic_DNA"/>
</dbReference>
<evidence type="ECO:0000256" key="2">
    <source>
        <dbReference type="SAM" id="SignalP"/>
    </source>
</evidence>
<evidence type="ECO:0008006" key="5">
    <source>
        <dbReference type="Google" id="ProtNLM"/>
    </source>
</evidence>
<proteinExistence type="predicted"/>
<feature type="signal peptide" evidence="2">
    <location>
        <begin position="1"/>
        <end position="23"/>
    </location>
</feature>
<keyword evidence="4" id="KW-1185">Reference proteome</keyword>
<accession>A0A6N4V3X5</accession>
<evidence type="ECO:0000313" key="3">
    <source>
        <dbReference type="EMBL" id="BBX49231.1"/>
    </source>
</evidence>
<dbReference type="KEGG" id="mpof:MPOR_02570"/>
<gene>
    <name evidence="3" type="ORF">MPOR_02570</name>
</gene>
<protein>
    <recommendedName>
        <fullName evidence="5">DUF732 domain-containing protein</fullName>
    </recommendedName>
</protein>
<reference evidence="3 4" key="1">
    <citation type="journal article" date="2019" name="Emerg. Microbes Infect.">
        <title>Comprehensive subspecies identification of 175 nontuberculous mycobacteria species based on 7547 genomic profiles.</title>
        <authorList>
            <person name="Matsumoto Y."/>
            <person name="Kinjo T."/>
            <person name="Motooka D."/>
            <person name="Nabeya D."/>
            <person name="Jung N."/>
            <person name="Uechi K."/>
            <person name="Horii T."/>
            <person name="Iida T."/>
            <person name="Fujita J."/>
            <person name="Nakamura S."/>
        </authorList>
    </citation>
    <scope>NUCLEOTIDE SEQUENCE [LARGE SCALE GENOMIC DNA]</scope>
    <source>
        <strain evidence="3 4">JCM 12603</strain>
    </source>
</reference>
<dbReference type="PROSITE" id="PS51257">
    <property type="entry name" value="PROKAR_LIPOPROTEIN"/>
    <property type="match status" value="1"/>
</dbReference>
<organism evidence="3 4">
    <name type="scientific">Mycolicibacterium poriferae</name>
    <dbReference type="NCBI Taxonomy" id="39694"/>
    <lineage>
        <taxon>Bacteria</taxon>
        <taxon>Bacillati</taxon>
        <taxon>Actinomycetota</taxon>
        <taxon>Actinomycetes</taxon>
        <taxon>Mycobacteriales</taxon>
        <taxon>Mycobacteriaceae</taxon>
        <taxon>Mycolicibacterium</taxon>
    </lineage>
</organism>
<evidence type="ECO:0000313" key="4">
    <source>
        <dbReference type="Proteomes" id="UP000466785"/>
    </source>
</evidence>
<dbReference type="Proteomes" id="UP000466785">
    <property type="component" value="Chromosome"/>
</dbReference>